<accession>A0AAD2H9T6</accession>
<evidence type="ECO:0000313" key="3">
    <source>
        <dbReference type="Proteomes" id="UP001295794"/>
    </source>
</evidence>
<comment type="caution">
    <text evidence="2">The sequence shown here is derived from an EMBL/GenBank/DDBJ whole genome shotgun (WGS) entry which is preliminary data.</text>
</comment>
<feature type="compositionally biased region" description="Low complexity" evidence="1">
    <location>
        <begin position="36"/>
        <end position="45"/>
    </location>
</feature>
<sequence length="127" mass="14229">MVTTPEDIVFTHMLQARSRRPSSTTDLLKRTPRDASSISSSTYTSMEDEWSYIETSNTTSFSPRRPFQVSNRLLRSSPGDVGWGASDNELQEPNRAAPRSTRSTDPLAQSQTVCHATRFLSRTMVIS</sequence>
<evidence type="ECO:0000313" key="2">
    <source>
        <dbReference type="EMBL" id="CAK5271111.1"/>
    </source>
</evidence>
<feature type="compositionally biased region" description="Polar residues" evidence="1">
    <location>
        <begin position="100"/>
        <end position="110"/>
    </location>
</feature>
<name>A0AAD2H9T6_9AGAR</name>
<organism evidence="2 3">
    <name type="scientific">Mycena citricolor</name>
    <dbReference type="NCBI Taxonomy" id="2018698"/>
    <lineage>
        <taxon>Eukaryota</taxon>
        <taxon>Fungi</taxon>
        <taxon>Dikarya</taxon>
        <taxon>Basidiomycota</taxon>
        <taxon>Agaricomycotina</taxon>
        <taxon>Agaricomycetes</taxon>
        <taxon>Agaricomycetidae</taxon>
        <taxon>Agaricales</taxon>
        <taxon>Marasmiineae</taxon>
        <taxon>Mycenaceae</taxon>
        <taxon>Mycena</taxon>
    </lineage>
</organism>
<proteinExistence type="predicted"/>
<dbReference type="Proteomes" id="UP001295794">
    <property type="component" value="Unassembled WGS sequence"/>
</dbReference>
<evidence type="ECO:0000256" key="1">
    <source>
        <dbReference type="SAM" id="MobiDB-lite"/>
    </source>
</evidence>
<feature type="region of interest" description="Disordered" evidence="1">
    <location>
        <begin position="75"/>
        <end position="110"/>
    </location>
</feature>
<reference evidence="2" key="1">
    <citation type="submission" date="2023-11" db="EMBL/GenBank/DDBJ databases">
        <authorList>
            <person name="De Vega J J."/>
            <person name="De Vega J J."/>
        </authorList>
    </citation>
    <scope>NUCLEOTIDE SEQUENCE</scope>
</reference>
<protein>
    <submittedName>
        <fullName evidence="2">Uncharacterized protein</fullName>
    </submittedName>
</protein>
<dbReference type="AlphaFoldDB" id="A0AAD2H9T6"/>
<gene>
    <name evidence="2" type="ORF">MYCIT1_LOCUS15999</name>
</gene>
<feature type="region of interest" description="Disordered" evidence="1">
    <location>
        <begin position="15"/>
        <end position="45"/>
    </location>
</feature>
<keyword evidence="3" id="KW-1185">Reference proteome</keyword>
<dbReference type="EMBL" id="CAVNYO010000169">
    <property type="protein sequence ID" value="CAK5271111.1"/>
    <property type="molecule type" value="Genomic_DNA"/>
</dbReference>